<accession>A0A1I3FNE5</accession>
<dbReference type="STRING" id="1125876.SAMN05443292_1497"/>
<dbReference type="AlphaFoldDB" id="A0A1I3FNE5"/>
<gene>
    <name evidence="6" type="ORF">SAMN05443292_1497</name>
</gene>
<dbReference type="InterPro" id="IPR013783">
    <property type="entry name" value="Ig-like_fold"/>
</dbReference>
<feature type="signal peptide" evidence="4">
    <location>
        <begin position="1"/>
        <end position="19"/>
    </location>
</feature>
<dbReference type="Pfam" id="PF17963">
    <property type="entry name" value="Big_9"/>
    <property type="match status" value="1"/>
</dbReference>
<dbReference type="Pfam" id="PF17210">
    <property type="entry name" value="SdrD_B"/>
    <property type="match status" value="1"/>
</dbReference>
<evidence type="ECO:0000259" key="5">
    <source>
        <dbReference type="Pfam" id="PF17210"/>
    </source>
</evidence>
<protein>
    <submittedName>
        <fullName evidence="6">Cna protein B-type domain-containing protein</fullName>
    </submittedName>
</protein>
<comment type="subcellular location">
    <subcellularLocation>
        <location evidence="1">Secreted</location>
    </subcellularLocation>
</comment>
<reference evidence="6 7" key="1">
    <citation type="submission" date="2016-10" db="EMBL/GenBank/DDBJ databases">
        <authorList>
            <person name="de Groot N.N."/>
        </authorList>
    </citation>
    <scope>NUCLEOTIDE SEQUENCE [LARGE SCALE GENOMIC DNA]</scope>
    <source>
        <strain evidence="6 7">DSM 26000</strain>
    </source>
</reference>
<evidence type="ECO:0000313" key="7">
    <source>
        <dbReference type="Proteomes" id="UP000198931"/>
    </source>
</evidence>
<sequence length="595" mass="63564">MVKKILLLSFILTTMFSFAQVAITKVYSDFGGYWESGTSIKPNNDHNLLAFTWNQSTYSTGINDVLLGTKGVSFNPTSFRAFSTFLSQTVLSNNTFIGVGEAFGGLGNVTPVPVQNNLTKYLIDGPNGLDLGTGIFNFPKSGQVSFEIVSIDANSINDGVPDVVITQIGDPGNSSSLDEYYFVDANNNIVGNKYIVNFGTVKSVGVANWKFYNANVDPPTYNTGVSSSPGRDLRLLAFDWSELGLTKQNQSQVVKLVQVFSGDSDTAFTAYNSRSINIKQSITGVVFNDNNAGTPDGNGYANATLSLKNSVGSVIKTTTTGANGNYAFTNVSSGIYTIELTTPSGFVIVGNADVNTTNVLRTVVADTPITERNFGINQQPVAKDDVYTTQFNTILSSNILANDLDPNSGVLIPASINLTAPSGATNLIITNGLLKGFTIAAQGKWFVDNTGILTFTPTAGFIGNPTSVQYIVKDNANLTSNIATIFIKVEEFCYKPAATGGTSLDTTQGITSLGRAGAAQDNWPMVRKGAWTAMESKTKGFVVNRIAKTATVNAIPNPIEGMLVYDQEAKCLKIYTTVDNGATFSWKCMNKQACP</sequence>
<dbReference type="OrthoDB" id="643861at2"/>
<dbReference type="InterPro" id="IPR033764">
    <property type="entry name" value="Sdr_B"/>
</dbReference>
<proteinExistence type="predicted"/>
<keyword evidence="3 4" id="KW-0732">Signal</keyword>
<feature type="chain" id="PRO_5011739057" evidence="4">
    <location>
        <begin position="20"/>
        <end position="595"/>
    </location>
</feature>
<evidence type="ECO:0000256" key="4">
    <source>
        <dbReference type="SAM" id="SignalP"/>
    </source>
</evidence>
<evidence type="ECO:0000256" key="2">
    <source>
        <dbReference type="ARBA" id="ARBA00022525"/>
    </source>
</evidence>
<organism evidence="6 7">
    <name type="scientific">Halpernia frigidisoli</name>
    <dbReference type="NCBI Taxonomy" id="1125876"/>
    <lineage>
        <taxon>Bacteria</taxon>
        <taxon>Pseudomonadati</taxon>
        <taxon>Bacteroidota</taxon>
        <taxon>Flavobacteriia</taxon>
        <taxon>Flavobacteriales</taxon>
        <taxon>Weeksellaceae</taxon>
        <taxon>Chryseobacterium group</taxon>
        <taxon>Halpernia</taxon>
    </lineage>
</organism>
<keyword evidence="2" id="KW-0964">Secreted</keyword>
<dbReference type="EMBL" id="FOQT01000002">
    <property type="protein sequence ID" value="SFI12647.1"/>
    <property type="molecule type" value="Genomic_DNA"/>
</dbReference>
<keyword evidence="7" id="KW-1185">Reference proteome</keyword>
<dbReference type="Proteomes" id="UP000198931">
    <property type="component" value="Unassembled WGS sequence"/>
</dbReference>
<evidence type="ECO:0000313" key="6">
    <source>
        <dbReference type="EMBL" id="SFI12647.1"/>
    </source>
</evidence>
<evidence type="ECO:0000256" key="1">
    <source>
        <dbReference type="ARBA" id="ARBA00004613"/>
    </source>
</evidence>
<dbReference type="Gene3D" id="2.60.40.10">
    <property type="entry name" value="Immunoglobulins"/>
    <property type="match status" value="1"/>
</dbReference>
<evidence type="ECO:0000256" key="3">
    <source>
        <dbReference type="ARBA" id="ARBA00022729"/>
    </source>
</evidence>
<dbReference type="GO" id="GO:0005576">
    <property type="term" value="C:extracellular region"/>
    <property type="evidence" value="ECO:0007669"/>
    <property type="project" value="UniProtKB-SubCell"/>
</dbReference>
<feature type="domain" description="SD-repeat containing protein B" evidence="5">
    <location>
        <begin position="282"/>
        <end position="349"/>
    </location>
</feature>
<dbReference type="SUPFAM" id="SSF49478">
    <property type="entry name" value="Cna protein B-type domain"/>
    <property type="match status" value="1"/>
</dbReference>
<name>A0A1I3FNE5_9FLAO</name>
<dbReference type="RefSeq" id="WP_090079494.1">
    <property type="nucleotide sequence ID" value="NZ_FOQT01000002.1"/>
</dbReference>